<gene>
    <name evidence="1" type="ORF">INT46_001663</name>
</gene>
<accession>A0A8H7QV68</accession>
<dbReference type="OrthoDB" id="2285535at2759"/>
<comment type="caution">
    <text evidence="1">The sequence shown here is derived from an EMBL/GenBank/DDBJ whole genome shotgun (WGS) entry which is preliminary data.</text>
</comment>
<protein>
    <submittedName>
        <fullName evidence="1">Uncharacterized protein</fullName>
    </submittedName>
</protein>
<sequence>MVELFEAKVLRYIPYILQNAFRTMRLDHMAKIAKKFCYQIVCQGDPVWPKNIQLSEVEQSRIKEVCTPLSTHIIDAQVTLKSLSSPPAKIICSLAYILSEYEREHLAHNSYDVRHLPLPRIQNIGDLHPNGLNDILFANKIKSHGSTADFLFQESKKDIKNHGLVLEDFEYEEIERTY</sequence>
<evidence type="ECO:0000313" key="1">
    <source>
        <dbReference type="EMBL" id="KAG2199349.1"/>
    </source>
</evidence>
<evidence type="ECO:0000313" key="2">
    <source>
        <dbReference type="Proteomes" id="UP000650833"/>
    </source>
</evidence>
<organism evidence="1 2">
    <name type="scientific">Mucor plumbeus</name>
    <dbReference type="NCBI Taxonomy" id="97098"/>
    <lineage>
        <taxon>Eukaryota</taxon>
        <taxon>Fungi</taxon>
        <taxon>Fungi incertae sedis</taxon>
        <taxon>Mucoromycota</taxon>
        <taxon>Mucoromycotina</taxon>
        <taxon>Mucoromycetes</taxon>
        <taxon>Mucorales</taxon>
        <taxon>Mucorineae</taxon>
        <taxon>Mucoraceae</taxon>
        <taxon>Mucor</taxon>
    </lineage>
</organism>
<dbReference type="Proteomes" id="UP000650833">
    <property type="component" value="Unassembled WGS sequence"/>
</dbReference>
<keyword evidence="2" id="KW-1185">Reference proteome</keyword>
<reference evidence="1" key="1">
    <citation type="submission" date="2020-12" db="EMBL/GenBank/DDBJ databases">
        <title>Metabolic potential, ecology and presence of endohyphal bacteria is reflected in genomic diversity of Mucoromycotina.</title>
        <authorList>
            <person name="Muszewska A."/>
            <person name="Okrasinska A."/>
            <person name="Steczkiewicz K."/>
            <person name="Drgas O."/>
            <person name="Orlowska M."/>
            <person name="Perlinska-Lenart U."/>
            <person name="Aleksandrzak-Piekarczyk T."/>
            <person name="Szatraj K."/>
            <person name="Zielenkiewicz U."/>
            <person name="Pilsyk S."/>
            <person name="Malc E."/>
            <person name="Mieczkowski P."/>
            <person name="Kruszewska J.S."/>
            <person name="Biernat P."/>
            <person name="Pawlowska J."/>
        </authorList>
    </citation>
    <scope>NUCLEOTIDE SEQUENCE</scope>
    <source>
        <strain evidence="1">CBS 226.32</strain>
    </source>
</reference>
<dbReference type="EMBL" id="JAEPRC010000354">
    <property type="protein sequence ID" value="KAG2199349.1"/>
    <property type="molecule type" value="Genomic_DNA"/>
</dbReference>
<name>A0A8H7QV68_9FUNG</name>
<dbReference type="AlphaFoldDB" id="A0A8H7QV68"/>
<proteinExistence type="predicted"/>